<dbReference type="EMBL" id="CP071868">
    <property type="protein sequence ID" value="QTE27951.1"/>
    <property type="molecule type" value="Genomic_DNA"/>
</dbReference>
<protein>
    <submittedName>
        <fullName evidence="11">Sugar ABC transporter ATP-binding protein</fullName>
    </submittedName>
</protein>
<dbReference type="Proteomes" id="UP000663937">
    <property type="component" value="Chromosome"/>
</dbReference>
<keyword evidence="8" id="KW-1278">Translocase</keyword>
<dbReference type="InterPro" id="IPR050107">
    <property type="entry name" value="ABC_carbohydrate_import_ATPase"/>
</dbReference>
<keyword evidence="7 11" id="KW-0067">ATP-binding</keyword>
<feature type="domain" description="ABC transporter" evidence="10">
    <location>
        <begin position="19"/>
        <end position="254"/>
    </location>
</feature>
<dbReference type="PANTHER" id="PTHR43790">
    <property type="entry name" value="CARBOHYDRATE TRANSPORT ATP-BINDING PROTEIN MG119-RELATED"/>
    <property type="match status" value="1"/>
</dbReference>
<dbReference type="FunFam" id="3.40.50.300:FF:000127">
    <property type="entry name" value="Ribose import ATP-binding protein RbsA"/>
    <property type="match status" value="1"/>
</dbReference>
<keyword evidence="6" id="KW-0547">Nucleotide-binding</keyword>
<accession>A0A8A4Z951</accession>
<dbReference type="PROSITE" id="PS50893">
    <property type="entry name" value="ABC_TRANSPORTER_2"/>
    <property type="match status" value="2"/>
</dbReference>
<dbReference type="KEGG" id="psic:J4E96_11080"/>
<feature type="domain" description="ABC transporter" evidence="10">
    <location>
        <begin position="266"/>
        <end position="508"/>
    </location>
</feature>
<organism evidence="11 12">
    <name type="scientific">Pengzhenrongella sicca</name>
    <dbReference type="NCBI Taxonomy" id="2819238"/>
    <lineage>
        <taxon>Bacteria</taxon>
        <taxon>Bacillati</taxon>
        <taxon>Actinomycetota</taxon>
        <taxon>Actinomycetes</taxon>
        <taxon>Micrococcales</taxon>
        <taxon>Pengzhenrongella</taxon>
    </lineage>
</organism>
<reference evidence="11" key="1">
    <citation type="submission" date="2021-03" db="EMBL/GenBank/DDBJ databases">
        <title>Pengzhenrongella sicca gen. nov., sp. nov., a new member of suborder Micrococcineae isolated from High-Arctic tundra soil.</title>
        <authorList>
            <person name="Peng F."/>
        </authorList>
    </citation>
    <scope>NUCLEOTIDE SEQUENCE</scope>
    <source>
        <strain evidence="11">LRZ-2</strain>
    </source>
</reference>
<evidence type="ECO:0000256" key="9">
    <source>
        <dbReference type="ARBA" id="ARBA00023136"/>
    </source>
</evidence>
<dbReference type="InterPro" id="IPR003439">
    <property type="entry name" value="ABC_transporter-like_ATP-bd"/>
</dbReference>
<dbReference type="GO" id="GO:0016887">
    <property type="term" value="F:ATP hydrolysis activity"/>
    <property type="evidence" value="ECO:0007669"/>
    <property type="project" value="InterPro"/>
</dbReference>
<evidence type="ECO:0000256" key="4">
    <source>
        <dbReference type="ARBA" id="ARBA00022597"/>
    </source>
</evidence>
<evidence type="ECO:0000256" key="3">
    <source>
        <dbReference type="ARBA" id="ARBA00022475"/>
    </source>
</evidence>
<evidence type="ECO:0000256" key="7">
    <source>
        <dbReference type="ARBA" id="ARBA00022840"/>
    </source>
</evidence>
<evidence type="ECO:0000256" key="5">
    <source>
        <dbReference type="ARBA" id="ARBA00022737"/>
    </source>
</evidence>
<dbReference type="CDD" id="cd03215">
    <property type="entry name" value="ABC_Carb_Monos_II"/>
    <property type="match status" value="1"/>
</dbReference>
<dbReference type="Pfam" id="PF00005">
    <property type="entry name" value="ABC_tran"/>
    <property type="match status" value="2"/>
</dbReference>
<dbReference type="PANTHER" id="PTHR43790:SF3">
    <property type="entry name" value="D-ALLOSE IMPORT ATP-BINDING PROTEIN ALSA-RELATED"/>
    <property type="match status" value="1"/>
</dbReference>
<dbReference type="InterPro" id="IPR027417">
    <property type="entry name" value="P-loop_NTPase"/>
</dbReference>
<evidence type="ECO:0000313" key="12">
    <source>
        <dbReference type="Proteomes" id="UP000663937"/>
    </source>
</evidence>
<dbReference type="Gene3D" id="3.40.50.300">
    <property type="entry name" value="P-loop containing nucleotide triphosphate hydrolases"/>
    <property type="match status" value="2"/>
</dbReference>
<dbReference type="InterPro" id="IPR017871">
    <property type="entry name" value="ABC_transporter-like_CS"/>
</dbReference>
<name>A0A8A4Z951_9MICO</name>
<dbReference type="SMART" id="SM00382">
    <property type="entry name" value="AAA"/>
    <property type="match status" value="2"/>
</dbReference>
<gene>
    <name evidence="11" type="ORF">J4E96_11080</name>
</gene>
<dbReference type="InterPro" id="IPR003593">
    <property type="entry name" value="AAA+_ATPase"/>
</dbReference>
<evidence type="ECO:0000313" key="11">
    <source>
        <dbReference type="EMBL" id="QTE27951.1"/>
    </source>
</evidence>
<keyword evidence="5" id="KW-0677">Repeat</keyword>
<keyword evidence="4" id="KW-0762">Sugar transport</keyword>
<dbReference type="RefSeq" id="WP_227422176.1">
    <property type="nucleotide sequence ID" value="NZ_CP071868.1"/>
</dbReference>
<keyword evidence="9" id="KW-0472">Membrane</keyword>
<dbReference type="AlphaFoldDB" id="A0A8A4Z951"/>
<evidence type="ECO:0000259" key="10">
    <source>
        <dbReference type="PROSITE" id="PS50893"/>
    </source>
</evidence>
<dbReference type="GO" id="GO:0005524">
    <property type="term" value="F:ATP binding"/>
    <property type="evidence" value="ECO:0007669"/>
    <property type="project" value="UniProtKB-KW"/>
</dbReference>
<keyword evidence="2" id="KW-0813">Transport</keyword>
<proteinExistence type="predicted"/>
<evidence type="ECO:0000256" key="8">
    <source>
        <dbReference type="ARBA" id="ARBA00022967"/>
    </source>
</evidence>
<dbReference type="GO" id="GO:0005886">
    <property type="term" value="C:plasma membrane"/>
    <property type="evidence" value="ECO:0007669"/>
    <property type="project" value="UniProtKB-SubCell"/>
</dbReference>
<dbReference type="CDD" id="cd03216">
    <property type="entry name" value="ABC_Carb_Monos_I"/>
    <property type="match status" value="1"/>
</dbReference>
<dbReference type="SUPFAM" id="SSF52540">
    <property type="entry name" value="P-loop containing nucleoside triphosphate hydrolases"/>
    <property type="match status" value="2"/>
</dbReference>
<evidence type="ECO:0000256" key="2">
    <source>
        <dbReference type="ARBA" id="ARBA00022448"/>
    </source>
</evidence>
<keyword evidence="12" id="KW-1185">Reference proteome</keyword>
<comment type="subcellular location">
    <subcellularLocation>
        <location evidence="1">Cell membrane</location>
        <topology evidence="1">Peripheral membrane protein</topology>
    </subcellularLocation>
</comment>
<keyword evidence="3" id="KW-1003">Cell membrane</keyword>
<sequence length="515" mass="54907">MESVAHEPTQAGESPSPRLEIRTVSKRFDAVVALRDVSFTIAPGELHALIGENGAGKSTLVAIVTGLQEADSGAVLLDGETVQFRDPKQARRAGVAAVYQDPNLFPHLSVAENIFAGEHPTRRGQVDKRAMREQATSLLARLGFDIDVDQAVAGLTVAEAQFVEIARAISTDLKILILDEPTSALTPGEAVRLYDVVARLKAEGTSIIWISHRMEEIRHLADTITVLRDGQHVRTASADDLDDDAMIRLMVGRSVVLTPVPRQTPLGPVRLSVRNLSLDGVFDDVSFDVHAGEIVGVAGLVGSGRTEIARAIFGADPAGSGEIVVDGTPVRALSPRQMARRGVVYLPEDRDAEGVISTISVARNIALPSTAALSTFGLMHPSRERRIAREQKAALSIKAEIDHPVSSLSGGNRQKVALARWLATKPAVLLLDEPTHGIDVGTKAQVHDIMRDLAREQGLAILMISSDLPEVVAVSDRVLVMARGLLVADLDIVDATQEAIIAAATRSASLTGDVA</sequence>
<evidence type="ECO:0000256" key="6">
    <source>
        <dbReference type="ARBA" id="ARBA00022741"/>
    </source>
</evidence>
<dbReference type="PROSITE" id="PS00211">
    <property type="entry name" value="ABC_TRANSPORTER_1"/>
    <property type="match status" value="1"/>
</dbReference>
<evidence type="ECO:0000256" key="1">
    <source>
        <dbReference type="ARBA" id="ARBA00004202"/>
    </source>
</evidence>